<accession>A0A9K3D0V6</accession>
<protein>
    <submittedName>
        <fullName evidence="1">Uncharacterized protein</fullName>
    </submittedName>
</protein>
<organism evidence="1 2">
    <name type="scientific">Kipferlia bialata</name>
    <dbReference type="NCBI Taxonomy" id="797122"/>
    <lineage>
        <taxon>Eukaryota</taxon>
        <taxon>Metamonada</taxon>
        <taxon>Carpediemonas-like organisms</taxon>
        <taxon>Kipferlia</taxon>
    </lineage>
</organism>
<proteinExistence type="predicted"/>
<dbReference type="Proteomes" id="UP000265618">
    <property type="component" value="Unassembled WGS sequence"/>
</dbReference>
<dbReference type="EMBL" id="BDIP01002678">
    <property type="protein sequence ID" value="GIQ86657.1"/>
    <property type="molecule type" value="Genomic_DNA"/>
</dbReference>
<dbReference type="AlphaFoldDB" id="A0A9K3D0V6"/>
<feature type="non-terminal residue" evidence="1">
    <location>
        <position position="1"/>
    </location>
</feature>
<reference evidence="1 2" key="1">
    <citation type="journal article" date="2018" name="PLoS ONE">
        <title>The draft genome of Kipferlia bialata reveals reductive genome evolution in fornicate parasites.</title>
        <authorList>
            <person name="Tanifuji G."/>
            <person name="Takabayashi S."/>
            <person name="Kume K."/>
            <person name="Takagi M."/>
            <person name="Nakayama T."/>
            <person name="Kamikawa R."/>
            <person name="Inagaki Y."/>
            <person name="Hashimoto T."/>
        </authorList>
    </citation>
    <scope>NUCLEOTIDE SEQUENCE [LARGE SCALE GENOMIC DNA]</scope>
    <source>
        <strain evidence="1">NY0173</strain>
    </source>
</reference>
<evidence type="ECO:0000313" key="2">
    <source>
        <dbReference type="Proteomes" id="UP000265618"/>
    </source>
</evidence>
<comment type="caution">
    <text evidence="1">The sequence shown here is derived from an EMBL/GenBank/DDBJ whole genome shotgun (WGS) entry which is preliminary data.</text>
</comment>
<sequence>MRSRYEEEEARRDREREDRRIKDVRVAASRSNRHKLPYRCLVRQTVPKMRTRYGTGRQDGNGSWTQCYGWHNINAVPVGVDVTRAMPRAIPLSVPGQRYIVPITRAGTSYPPHYE</sequence>
<name>A0A9K3D0V6_9EUKA</name>
<keyword evidence="2" id="KW-1185">Reference proteome</keyword>
<gene>
    <name evidence="1" type="ORF">KIPB_008550</name>
</gene>
<evidence type="ECO:0000313" key="1">
    <source>
        <dbReference type="EMBL" id="GIQ86657.1"/>
    </source>
</evidence>